<comment type="caution">
    <text evidence="2">The sequence shown here is derived from an EMBL/GenBank/DDBJ whole genome shotgun (WGS) entry which is preliminary data.</text>
</comment>
<dbReference type="AlphaFoldDB" id="A0A2N3G8E8"/>
<sequence length="211" mass="23577">MGLIKPLDKIIDNKHKVAILRRLVLYSSEVATGRSLARELGMNHATCNNALTSLHRTGIVTRKTAGRSSIYEVARDSAVYEELLRPLFMKETEMPEEAICMLIKGLEVKSIRAFLFGSVARGTDAPESDTDVMLIVDDGADKEKVLDQMSENIPEAYKRFRTSFNVVLMSESELARKKKRKDSFVTTVLAEAVRVELGGKHGKKTADFQSR</sequence>
<evidence type="ECO:0000313" key="3">
    <source>
        <dbReference type="Proteomes" id="UP000233654"/>
    </source>
</evidence>
<accession>A0A2N3G8E8</accession>
<dbReference type="InterPro" id="IPR041633">
    <property type="entry name" value="Polbeta"/>
</dbReference>
<dbReference type="Gene3D" id="3.30.460.10">
    <property type="entry name" value="Beta Polymerase, domain 2"/>
    <property type="match status" value="1"/>
</dbReference>
<reference evidence="2 3" key="1">
    <citation type="journal article" date="2017" name="ISME J.">
        <title>Potential for microbial H2 and metal transformations associated with novel bacteria and archaea in deep terrestrial subsurface sediments.</title>
        <authorList>
            <person name="Hernsdorf A.W."/>
            <person name="Amano Y."/>
            <person name="Miyakawa K."/>
            <person name="Ise K."/>
            <person name="Suzuki Y."/>
            <person name="Anantharaman K."/>
            <person name="Probst A."/>
            <person name="Burstein D."/>
            <person name="Thomas B.C."/>
            <person name="Banfield J.F."/>
        </authorList>
    </citation>
    <scope>NUCLEOTIDE SEQUENCE [LARGE SCALE GENOMIC DNA]</scope>
    <source>
        <strain evidence="2">HGW-Actinobacteria-3</strain>
    </source>
</reference>
<proteinExistence type="predicted"/>
<protein>
    <recommendedName>
        <fullName evidence="1">Polymerase beta nucleotidyltransferase domain-containing protein</fullName>
    </recommendedName>
</protein>
<dbReference type="CDD" id="cd05403">
    <property type="entry name" value="NT_KNTase_like"/>
    <property type="match status" value="1"/>
</dbReference>
<dbReference type="PANTHER" id="PTHR43449">
    <property type="entry name" value="NUCLEOTIDYLTRANSFERASE"/>
    <property type="match status" value="1"/>
</dbReference>
<dbReference type="SUPFAM" id="SSF46785">
    <property type="entry name" value="Winged helix' DNA-binding domain"/>
    <property type="match status" value="1"/>
</dbReference>
<dbReference type="InterPro" id="IPR036390">
    <property type="entry name" value="WH_DNA-bd_sf"/>
</dbReference>
<dbReference type="SUPFAM" id="SSF81301">
    <property type="entry name" value="Nucleotidyltransferase"/>
    <property type="match status" value="1"/>
</dbReference>
<gene>
    <name evidence="2" type="ORF">CVT63_00195</name>
</gene>
<dbReference type="EMBL" id="PHEX01000002">
    <property type="protein sequence ID" value="PKQ28898.1"/>
    <property type="molecule type" value="Genomic_DNA"/>
</dbReference>
<dbReference type="Proteomes" id="UP000233654">
    <property type="component" value="Unassembled WGS sequence"/>
</dbReference>
<dbReference type="Gene3D" id="1.10.10.10">
    <property type="entry name" value="Winged helix-like DNA-binding domain superfamily/Winged helix DNA-binding domain"/>
    <property type="match status" value="1"/>
</dbReference>
<dbReference type="Pfam" id="PF18765">
    <property type="entry name" value="Polbeta"/>
    <property type="match status" value="1"/>
</dbReference>
<dbReference type="InterPro" id="IPR036388">
    <property type="entry name" value="WH-like_DNA-bd_sf"/>
</dbReference>
<feature type="domain" description="Polymerase beta nucleotidyltransferase" evidence="1">
    <location>
        <begin position="112"/>
        <end position="169"/>
    </location>
</feature>
<name>A0A2N3G8E8_9ACTN</name>
<evidence type="ECO:0000313" key="2">
    <source>
        <dbReference type="EMBL" id="PKQ28898.1"/>
    </source>
</evidence>
<organism evidence="2 3">
    <name type="scientific">Candidatus Anoxymicrobium japonicum</name>
    <dbReference type="NCBI Taxonomy" id="2013648"/>
    <lineage>
        <taxon>Bacteria</taxon>
        <taxon>Bacillati</taxon>
        <taxon>Actinomycetota</taxon>
        <taxon>Candidatus Geothermincolia</taxon>
        <taxon>Candidatus Geothermincolales</taxon>
        <taxon>Candidatus Anoxymicrobiaceae</taxon>
        <taxon>Candidatus Anoxymicrobium</taxon>
    </lineage>
</organism>
<dbReference type="PANTHER" id="PTHR43449:SF1">
    <property type="entry name" value="POLYMERASE BETA NUCLEOTIDYLTRANSFERASE DOMAIN-CONTAINING PROTEIN"/>
    <property type="match status" value="1"/>
</dbReference>
<dbReference type="InterPro" id="IPR043519">
    <property type="entry name" value="NT_sf"/>
</dbReference>
<evidence type="ECO:0000259" key="1">
    <source>
        <dbReference type="Pfam" id="PF18765"/>
    </source>
</evidence>